<protein>
    <recommendedName>
        <fullName evidence="4">Sushi domain-containing protein</fullName>
    </recommendedName>
</protein>
<dbReference type="AlphaFoldDB" id="A0A3S1BV33"/>
<keyword evidence="1" id="KW-0732">Signal</keyword>
<evidence type="ECO:0000313" key="2">
    <source>
        <dbReference type="EMBL" id="RUS91905.1"/>
    </source>
</evidence>
<feature type="chain" id="PRO_5018712912" description="Sushi domain-containing protein" evidence="1">
    <location>
        <begin position="19"/>
        <end position="195"/>
    </location>
</feature>
<dbReference type="OrthoDB" id="6090051at2759"/>
<feature type="signal peptide" evidence="1">
    <location>
        <begin position="1"/>
        <end position="18"/>
    </location>
</feature>
<proteinExistence type="predicted"/>
<organism evidence="2 3">
    <name type="scientific">Elysia chlorotica</name>
    <name type="common">Eastern emerald elysia</name>
    <name type="synonym">Sea slug</name>
    <dbReference type="NCBI Taxonomy" id="188477"/>
    <lineage>
        <taxon>Eukaryota</taxon>
        <taxon>Metazoa</taxon>
        <taxon>Spiralia</taxon>
        <taxon>Lophotrochozoa</taxon>
        <taxon>Mollusca</taxon>
        <taxon>Gastropoda</taxon>
        <taxon>Heterobranchia</taxon>
        <taxon>Euthyneura</taxon>
        <taxon>Panpulmonata</taxon>
        <taxon>Sacoglossa</taxon>
        <taxon>Placobranchoidea</taxon>
        <taxon>Plakobranchidae</taxon>
        <taxon>Elysia</taxon>
    </lineage>
</organism>
<evidence type="ECO:0008006" key="4">
    <source>
        <dbReference type="Google" id="ProtNLM"/>
    </source>
</evidence>
<comment type="caution">
    <text evidence="2">The sequence shown here is derived from an EMBL/GenBank/DDBJ whole genome shotgun (WGS) entry which is preliminary data.</text>
</comment>
<dbReference type="SUPFAM" id="SSF57603">
    <property type="entry name" value="FnI-like domain"/>
    <property type="match status" value="1"/>
</dbReference>
<name>A0A3S1BV33_ELYCH</name>
<evidence type="ECO:0000256" key="1">
    <source>
        <dbReference type="SAM" id="SignalP"/>
    </source>
</evidence>
<sequence>MCPQIFSILLTLLEKCCCDNLTKIMNSAGLLAIFLCFCILKFDSTVEAASIQERQSGGYDPFYHDCLVHGRHYRHGEIFSIPGYSHCLEYRCNRGGWSIVREACEVEGQCRPVGHYFDTGCRTYRCDKEDRGNYFYYQPTLVRTMCEDINRACRRPGDTFSKVLNGRRYDQCQCIVSNSGQIRYSCSSSVNGGRH</sequence>
<reference evidence="2 3" key="1">
    <citation type="submission" date="2019-01" db="EMBL/GenBank/DDBJ databases">
        <title>A draft genome assembly of the solar-powered sea slug Elysia chlorotica.</title>
        <authorList>
            <person name="Cai H."/>
            <person name="Li Q."/>
            <person name="Fang X."/>
            <person name="Li J."/>
            <person name="Curtis N.E."/>
            <person name="Altenburger A."/>
            <person name="Shibata T."/>
            <person name="Feng M."/>
            <person name="Maeda T."/>
            <person name="Schwartz J.A."/>
            <person name="Shigenobu S."/>
            <person name="Lundholm N."/>
            <person name="Nishiyama T."/>
            <person name="Yang H."/>
            <person name="Hasebe M."/>
            <person name="Li S."/>
            <person name="Pierce S.K."/>
            <person name="Wang J."/>
        </authorList>
    </citation>
    <scope>NUCLEOTIDE SEQUENCE [LARGE SCALE GENOMIC DNA]</scope>
    <source>
        <strain evidence="2">EC2010</strain>
        <tissue evidence="2">Whole organism of an adult</tissue>
    </source>
</reference>
<gene>
    <name evidence="2" type="ORF">EGW08_000307</name>
</gene>
<accession>A0A3S1BV33</accession>
<dbReference type="Proteomes" id="UP000271974">
    <property type="component" value="Unassembled WGS sequence"/>
</dbReference>
<dbReference type="EMBL" id="RQTK01000004">
    <property type="protein sequence ID" value="RUS91905.1"/>
    <property type="molecule type" value="Genomic_DNA"/>
</dbReference>
<keyword evidence="3" id="KW-1185">Reference proteome</keyword>
<evidence type="ECO:0000313" key="3">
    <source>
        <dbReference type="Proteomes" id="UP000271974"/>
    </source>
</evidence>